<reference evidence="11" key="1">
    <citation type="journal article" date="2018" name="Nat. Microbiol.">
        <title>Leveraging single-cell genomics to expand the fungal tree of life.</title>
        <authorList>
            <person name="Ahrendt S.R."/>
            <person name="Quandt C.A."/>
            <person name="Ciobanu D."/>
            <person name="Clum A."/>
            <person name="Salamov A."/>
            <person name="Andreopoulos B."/>
            <person name="Cheng J.F."/>
            <person name="Woyke T."/>
            <person name="Pelin A."/>
            <person name="Henrissat B."/>
            <person name="Reynolds N.K."/>
            <person name="Benny G.L."/>
            <person name="Smith M.E."/>
            <person name="James T.Y."/>
            <person name="Grigoriev I.V."/>
        </authorList>
    </citation>
    <scope>NUCLEOTIDE SEQUENCE [LARGE SCALE GENOMIC DNA]</scope>
    <source>
        <strain evidence="11">Baker2002</strain>
    </source>
</reference>
<evidence type="ECO:0000313" key="10">
    <source>
        <dbReference type="EMBL" id="RKP30198.1"/>
    </source>
</evidence>
<keyword evidence="7" id="KW-0949">S-adenosyl-L-methionine</keyword>
<evidence type="ECO:0000256" key="8">
    <source>
        <dbReference type="ARBA" id="ARBA00023242"/>
    </source>
</evidence>
<dbReference type="InterPro" id="IPR029063">
    <property type="entry name" value="SAM-dependent_MTases_sf"/>
</dbReference>
<proteinExistence type="inferred from homology"/>
<keyword evidence="8" id="KW-0539">Nucleus</keyword>
<evidence type="ECO:0000256" key="7">
    <source>
        <dbReference type="ARBA" id="ARBA00022691"/>
    </source>
</evidence>
<sequence>MSFAFGFSADDLNADEPTVAVTATIPAPVNPPELIPPAHVALEPLLESLTNVRMTFDQHTTPAGNTLFRRLLFDIKHQAMVEDDGGANSVHSILLGAGDEVDLQKNVYEGGFKLWECSYDLVDALATQWAAGQLRSRHCLLELGCGTALPSCFLMAQVFASTDACALRTVVLTDFNAEVLRLVTLPNLIAAWVLTLDPAELPSLMDSGIPLNADEILLTLALLARFRAALAAKSINLRLVHGSWGAYFCKLVAPHKPDLILTSETIYSPETLPVVLYTLLLLVSGDYLVLVAAKEYYFGVGGSIVEFMQRLHAKKPATMHVDTLGGGQGQLKRDIVRMRPSASGTI</sequence>
<keyword evidence="5" id="KW-0489">Methyltransferase</keyword>
<evidence type="ECO:0000256" key="4">
    <source>
        <dbReference type="ARBA" id="ARBA00022490"/>
    </source>
</evidence>
<dbReference type="GO" id="GO:0018064">
    <property type="term" value="F:protein-L-histidine N-tele-methyltransferase activity"/>
    <property type="evidence" value="ECO:0007669"/>
    <property type="project" value="UniProtKB-EC"/>
</dbReference>
<evidence type="ECO:0000256" key="9">
    <source>
        <dbReference type="ARBA" id="ARBA00038126"/>
    </source>
</evidence>
<evidence type="ECO:0000256" key="3">
    <source>
        <dbReference type="ARBA" id="ARBA00012533"/>
    </source>
</evidence>
<dbReference type="PANTHER" id="PTHR14614">
    <property type="entry name" value="HEPATOCELLULAR CARCINOMA-ASSOCIATED ANTIGEN"/>
    <property type="match status" value="1"/>
</dbReference>
<evidence type="ECO:0000256" key="1">
    <source>
        <dbReference type="ARBA" id="ARBA00004123"/>
    </source>
</evidence>
<evidence type="ECO:0000313" key="11">
    <source>
        <dbReference type="Proteomes" id="UP000268321"/>
    </source>
</evidence>
<organism evidence="10 11">
    <name type="scientific">Metschnikowia bicuspidata</name>
    <dbReference type="NCBI Taxonomy" id="27322"/>
    <lineage>
        <taxon>Eukaryota</taxon>
        <taxon>Fungi</taxon>
        <taxon>Dikarya</taxon>
        <taxon>Ascomycota</taxon>
        <taxon>Saccharomycotina</taxon>
        <taxon>Pichiomycetes</taxon>
        <taxon>Metschnikowiaceae</taxon>
        <taxon>Metschnikowia</taxon>
    </lineage>
</organism>
<name>A0A4P9ZBY0_9ASCO</name>
<dbReference type="InterPro" id="IPR019410">
    <property type="entry name" value="Methyltransf_16"/>
</dbReference>
<dbReference type="Proteomes" id="UP000268321">
    <property type="component" value="Unassembled WGS sequence"/>
</dbReference>
<dbReference type="OrthoDB" id="1723750at2759"/>
<evidence type="ECO:0000256" key="2">
    <source>
        <dbReference type="ARBA" id="ARBA00004496"/>
    </source>
</evidence>
<evidence type="ECO:0000256" key="6">
    <source>
        <dbReference type="ARBA" id="ARBA00022679"/>
    </source>
</evidence>
<dbReference type="EMBL" id="ML004464">
    <property type="protein sequence ID" value="RKP30198.1"/>
    <property type="molecule type" value="Genomic_DNA"/>
</dbReference>
<dbReference type="AlphaFoldDB" id="A0A4P9ZBY0"/>
<protein>
    <recommendedName>
        <fullName evidence="3">protein-histidine N-methyltransferase</fullName>
        <ecNumber evidence="3">2.1.1.85</ecNumber>
    </recommendedName>
</protein>
<comment type="subcellular location">
    <subcellularLocation>
        <location evidence="2">Cytoplasm</location>
    </subcellularLocation>
    <subcellularLocation>
        <location evidence="1">Nucleus</location>
    </subcellularLocation>
</comment>
<dbReference type="GO" id="GO:0005634">
    <property type="term" value="C:nucleus"/>
    <property type="evidence" value="ECO:0007669"/>
    <property type="project" value="UniProtKB-SubCell"/>
</dbReference>
<accession>A0A4P9ZBY0</accession>
<keyword evidence="6" id="KW-0808">Transferase</keyword>
<dbReference type="EC" id="2.1.1.85" evidence="3"/>
<gene>
    <name evidence="10" type="ORF">METBISCDRAFT_16876</name>
</gene>
<dbReference type="PANTHER" id="PTHR14614:SF39">
    <property type="entry name" value="HISTIDINE PROTEIN METHYLTRANSFERASE 1 HOMOLOG"/>
    <property type="match status" value="1"/>
</dbReference>
<keyword evidence="4" id="KW-0963">Cytoplasm</keyword>
<evidence type="ECO:0000256" key="5">
    <source>
        <dbReference type="ARBA" id="ARBA00022603"/>
    </source>
</evidence>
<comment type="similarity">
    <text evidence="9">Belongs to the methyltransferase superfamily. METTL18 family.</text>
</comment>
<dbReference type="GO" id="GO:0032259">
    <property type="term" value="P:methylation"/>
    <property type="evidence" value="ECO:0007669"/>
    <property type="project" value="UniProtKB-KW"/>
</dbReference>
<dbReference type="Gene3D" id="3.40.50.150">
    <property type="entry name" value="Vaccinia Virus protein VP39"/>
    <property type="match status" value="1"/>
</dbReference>
<keyword evidence="11" id="KW-1185">Reference proteome</keyword>
<dbReference type="GO" id="GO:0005737">
    <property type="term" value="C:cytoplasm"/>
    <property type="evidence" value="ECO:0007669"/>
    <property type="project" value="UniProtKB-SubCell"/>
</dbReference>